<dbReference type="PANTHER" id="PTHR30590">
    <property type="entry name" value="INNER MEMBRANE PROTEIN"/>
    <property type="match status" value="1"/>
</dbReference>
<evidence type="ECO:0000313" key="4">
    <source>
        <dbReference type="Proteomes" id="UP000431269"/>
    </source>
</evidence>
<organism evidence="3 4">
    <name type="scientific">Terricaulis silvestris</name>
    <dbReference type="NCBI Taxonomy" id="2686094"/>
    <lineage>
        <taxon>Bacteria</taxon>
        <taxon>Pseudomonadati</taxon>
        <taxon>Pseudomonadota</taxon>
        <taxon>Alphaproteobacteria</taxon>
        <taxon>Caulobacterales</taxon>
        <taxon>Caulobacteraceae</taxon>
        <taxon>Terricaulis</taxon>
    </lineage>
</organism>
<feature type="transmembrane region" description="Helical" evidence="1">
    <location>
        <begin position="106"/>
        <end position="135"/>
    </location>
</feature>
<feature type="domain" description="DUF418" evidence="2">
    <location>
        <begin position="234"/>
        <end position="391"/>
    </location>
</feature>
<keyword evidence="1" id="KW-1133">Transmembrane helix</keyword>
<feature type="transmembrane region" description="Helical" evidence="1">
    <location>
        <begin position="20"/>
        <end position="40"/>
    </location>
</feature>
<dbReference type="InterPro" id="IPR052529">
    <property type="entry name" value="Bact_Transport_Assoc"/>
</dbReference>
<name>A0A6I6MRZ8_9CAUL</name>
<accession>A0A6I6MRZ8</accession>
<feature type="transmembrane region" description="Helical" evidence="1">
    <location>
        <begin position="219"/>
        <end position="239"/>
    </location>
</feature>
<keyword evidence="4" id="KW-1185">Reference proteome</keyword>
<feature type="transmembrane region" description="Helical" evidence="1">
    <location>
        <begin position="355"/>
        <end position="375"/>
    </location>
</feature>
<feature type="transmembrane region" description="Helical" evidence="1">
    <location>
        <begin position="60"/>
        <end position="85"/>
    </location>
</feature>
<dbReference type="Proteomes" id="UP000431269">
    <property type="component" value="Chromosome"/>
</dbReference>
<dbReference type="PANTHER" id="PTHR30590:SF2">
    <property type="entry name" value="INNER MEMBRANE PROTEIN"/>
    <property type="match status" value="1"/>
</dbReference>
<proteinExistence type="predicted"/>
<keyword evidence="1" id="KW-0812">Transmembrane</keyword>
<evidence type="ECO:0000313" key="3">
    <source>
        <dbReference type="EMBL" id="QGZ94432.1"/>
    </source>
</evidence>
<reference evidence="4" key="1">
    <citation type="submission" date="2019-12" db="EMBL/GenBank/DDBJ databases">
        <title>Complete genome of Terracaulis silvestris 0127_4.</title>
        <authorList>
            <person name="Vieira S."/>
            <person name="Riedel T."/>
            <person name="Sproer C."/>
            <person name="Pascual J."/>
            <person name="Boedeker C."/>
            <person name="Overmann J."/>
        </authorList>
    </citation>
    <scope>NUCLEOTIDE SEQUENCE [LARGE SCALE GENOMIC DNA]</scope>
    <source>
        <strain evidence="4">0127_4</strain>
    </source>
</reference>
<dbReference type="EMBL" id="CP047045">
    <property type="protein sequence ID" value="QGZ94432.1"/>
    <property type="molecule type" value="Genomic_DNA"/>
</dbReference>
<feature type="transmembrane region" description="Helical" evidence="1">
    <location>
        <begin position="326"/>
        <end position="343"/>
    </location>
</feature>
<protein>
    <submittedName>
        <fullName evidence="3">Putative membrane protein</fullName>
    </submittedName>
</protein>
<feature type="transmembrane region" description="Helical" evidence="1">
    <location>
        <begin position="141"/>
        <end position="163"/>
    </location>
</feature>
<evidence type="ECO:0000256" key="1">
    <source>
        <dbReference type="SAM" id="Phobius"/>
    </source>
</evidence>
<dbReference type="Pfam" id="PF04235">
    <property type="entry name" value="DUF418"/>
    <property type="match status" value="1"/>
</dbReference>
<dbReference type="InterPro" id="IPR007349">
    <property type="entry name" value="DUF418"/>
</dbReference>
<feature type="transmembrane region" description="Helical" evidence="1">
    <location>
        <begin position="245"/>
        <end position="264"/>
    </location>
</feature>
<keyword evidence="1" id="KW-0472">Membrane</keyword>
<dbReference type="KEGG" id="tsv:DSM104635_01250"/>
<evidence type="ECO:0000259" key="2">
    <source>
        <dbReference type="Pfam" id="PF04235"/>
    </source>
</evidence>
<sequence length="406" mass="45136">MSLTTEGTPRIESLDVLRGFAILGILIVNAPYFASVWQAAILPNSVPHLSIDESTLWSWLVMYTFFEFKCITLFSMLFGVSIYLVGGERSDKEKGKQLRRRLGWMVLFGLIHGALIWYGDILLVYALTGFLVLLARSWRPMTLLIVGLILTLSLSGLLGLMMLGGDHMPAELAAKQAAAFAVTPEEFAALKARITGGFVSTVSTNFEWWAAFASQSLFIIPRTAGVMMIGLALFKWGFLAARSPVWVYVVFLVLGAASFAVTWMEGLREFQSGFDRHQVQGEGMLVLSLASPFGTLFYVSLLILIMKSGVLGFLLKILAATGRMAFTNYIAQSLIMTTTFWHLGHFGEISRPELWLVVGGVWLAELIWSPLWLSMFAMGPLEWMWRCLTYKRWVPITKSKAAAAVA</sequence>
<gene>
    <name evidence="3" type="ORF">DSM104635_01250</name>
</gene>
<dbReference type="RefSeq" id="WP_158765371.1">
    <property type="nucleotide sequence ID" value="NZ_CP047045.1"/>
</dbReference>
<dbReference type="AlphaFoldDB" id="A0A6I6MRZ8"/>